<organism evidence="4 5">
    <name type="scientific">Coffea arabica</name>
    <name type="common">Arabian coffee</name>
    <dbReference type="NCBI Taxonomy" id="13443"/>
    <lineage>
        <taxon>Eukaryota</taxon>
        <taxon>Viridiplantae</taxon>
        <taxon>Streptophyta</taxon>
        <taxon>Embryophyta</taxon>
        <taxon>Tracheophyta</taxon>
        <taxon>Spermatophyta</taxon>
        <taxon>Magnoliopsida</taxon>
        <taxon>eudicotyledons</taxon>
        <taxon>Gunneridae</taxon>
        <taxon>Pentapetalae</taxon>
        <taxon>asterids</taxon>
        <taxon>lamiids</taxon>
        <taxon>Gentianales</taxon>
        <taxon>Rubiaceae</taxon>
        <taxon>Ixoroideae</taxon>
        <taxon>Gardenieae complex</taxon>
        <taxon>Bertiereae - Coffeeae clade</taxon>
        <taxon>Coffeeae</taxon>
        <taxon>Coffea</taxon>
    </lineage>
</organism>
<dbReference type="GO" id="GO:0019288">
    <property type="term" value="P:isopentenyl diphosphate biosynthetic process, methylerythritol 4-phosphate pathway"/>
    <property type="evidence" value="ECO:0007669"/>
    <property type="project" value="TreeGrafter"/>
</dbReference>
<dbReference type="InterPro" id="IPR011005">
    <property type="entry name" value="Dihydropteroate_synth-like_sf"/>
</dbReference>
<evidence type="ECO:0000313" key="4">
    <source>
        <dbReference type="Proteomes" id="UP001652660"/>
    </source>
</evidence>
<keyword evidence="2" id="KW-0411">Iron-sulfur</keyword>
<proteinExistence type="predicted"/>
<dbReference type="InterPro" id="IPR004588">
    <property type="entry name" value="IspG_bac-typ"/>
</dbReference>
<dbReference type="AlphaFoldDB" id="A0A6P6V5N2"/>
<dbReference type="RefSeq" id="XP_027098020.1">
    <property type="nucleotide sequence ID" value="XM_027242219.2"/>
</dbReference>
<dbReference type="GeneID" id="113717391"/>
<sequence>MATGAVPASFTGLKSRENGLGFAKSMEFVRVSNTQRVKFRRTKVSVIKNSNPGQEIVELQPASEGSPLLVPRQKYCESVHKTIRRKNRTVMVGNVALGSEHPIRVQTMTTTDTKDVAGTVEQVVGVDVACSSLASCRINFLGAELPILYGIL</sequence>
<keyword evidence="2" id="KW-0479">Metal-binding</keyword>
<dbReference type="Gene3D" id="3.20.20.20">
    <property type="entry name" value="Dihydropteroate synthase-like"/>
    <property type="match status" value="1"/>
</dbReference>
<accession>A0A6P6V5N2</accession>
<evidence type="ECO:0000256" key="2">
    <source>
        <dbReference type="ARBA" id="ARBA00022485"/>
    </source>
</evidence>
<dbReference type="GO" id="GO:0009507">
    <property type="term" value="C:chloroplast"/>
    <property type="evidence" value="ECO:0007669"/>
    <property type="project" value="TreeGrafter"/>
</dbReference>
<reference evidence="4" key="1">
    <citation type="journal article" date="2025" name="Foods">
        <title>Unveiling the Microbial Signatures of Arabica Coffee Cherries: Insights into Ripeness Specific Diversity, Functional Traits, and Implications for Quality and Safety.</title>
        <authorList>
            <consortium name="RefSeq"/>
            <person name="Tenea G.N."/>
            <person name="Cifuentes V."/>
            <person name="Reyes P."/>
            <person name="Cevallos-Vallejos M."/>
        </authorList>
    </citation>
    <scope>NUCLEOTIDE SEQUENCE [LARGE SCALE GENOMIC DNA]</scope>
</reference>
<comment type="cofactor">
    <cofactor evidence="1">
        <name>[4Fe-4S] cluster</name>
        <dbReference type="ChEBI" id="CHEBI:49883"/>
    </cofactor>
</comment>
<feature type="domain" description="IspG TIM-barrel" evidence="3">
    <location>
        <begin position="88"/>
        <end position="133"/>
    </location>
</feature>
<keyword evidence="4" id="KW-1185">Reference proteome</keyword>
<dbReference type="Pfam" id="PF04551">
    <property type="entry name" value="GcpE"/>
    <property type="match status" value="1"/>
</dbReference>
<reference evidence="5" key="2">
    <citation type="submission" date="2025-08" db="UniProtKB">
        <authorList>
            <consortium name="RefSeq"/>
        </authorList>
    </citation>
    <scope>IDENTIFICATION</scope>
    <source>
        <tissue evidence="5">Leaves</tissue>
    </source>
</reference>
<dbReference type="InterPro" id="IPR058578">
    <property type="entry name" value="IspG_TIM"/>
</dbReference>
<name>A0A6P6V5N2_COFAR</name>
<dbReference type="PANTHER" id="PTHR30454:SF0">
    <property type="entry name" value="4-HYDROXY-3-METHYLBUT-2-EN-1-YL DIPHOSPHATE SYNTHASE (FERREDOXIN), CHLOROPLASTIC"/>
    <property type="match status" value="1"/>
</dbReference>
<dbReference type="Proteomes" id="UP001652660">
    <property type="component" value="Chromosome 11c"/>
</dbReference>
<evidence type="ECO:0000256" key="1">
    <source>
        <dbReference type="ARBA" id="ARBA00001966"/>
    </source>
</evidence>
<keyword evidence="2" id="KW-0408">Iron</keyword>
<gene>
    <name evidence="5" type="primary">LOC113717391</name>
</gene>
<dbReference type="OrthoDB" id="429167at2759"/>
<dbReference type="GO" id="GO:0051539">
    <property type="term" value="F:4 iron, 4 sulfur cluster binding"/>
    <property type="evidence" value="ECO:0007669"/>
    <property type="project" value="UniProtKB-KW"/>
</dbReference>
<keyword evidence="2" id="KW-0004">4Fe-4S</keyword>
<protein>
    <submittedName>
        <fullName evidence="5">4-hydroxy-3-methylbut-2-en-1-yl diphosphate synthase (Ferredoxin), chloroplastic-like isoform X1</fullName>
    </submittedName>
</protein>
<evidence type="ECO:0000313" key="5">
    <source>
        <dbReference type="RefSeq" id="XP_027098020.1"/>
    </source>
</evidence>
<dbReference type="GO" id="GO:0016114">
    <property type="term" value="P:terpenoid biosynthetic process"/>
    <property type="evidence" value="ECO:0007669"/>
    <property type="project" value="InterPro"/>
</dbReference>
<dbReference type="GO" id="GO:0046429">
    <property type="term" value="F:4-hydroxy-3-methylbut-2-en-1-yl diphosphate synthase activity (ferredoxin)"/>
    <property type="evidence" value="ECO:0007669"/>
    <property type="project" value="InterPro"/>
</dbReference>
<dbReference type="PANTHER" id="PTHR30454">
    <property type="entry name" value="4-HYDROXY-3-METHYLBUT-2-EN-1-YL DIPHOSPHATE SYNTHASE"/>
    <property type="match status" value="1"/>
</dbReference>
<evidence type="ECO:0000259" key="3">
    <source>
        <dbReference type="Pfam" id="PF04551"/>
    </source>
</evidence>